<keyword evidence="4 8" id="KW-0067">ATP-binding</keyword>
<dbReference type="PANTHER" id="PTHR18866">
    <property type="entry name" value="CARBOXYLASE:PYRUVATE/ACETYL-COA/PROPIONYL-COA CARBOXYLASE"/>
    <property type="match status" value="1"/>
</dbReference>
<sequence>MFKRVLIANRGEIAVRIIRALREMGIESVAVYSTADRDSLFVKLADIAVCIGGPQPADSYLNIQNIVSAAVLSGADAIHPGFGFLSENAEFARVCAECGVIFIGPEAKTIELMGNKSNARSTMKKHGVPVVPGSNQAIKNIDAALEIADQIGYPVMLKAAAGGGGKGIRAIKDREDLIKKFPDAQRETKLSFDDDDMYIEKIIQSPKHVEVQVMGDSAGNILAFPERDCSLQRGHQKMVEESPCSLINSSEREYLMSVSAKAAKAINYLNTGTFEFLMDDQHHFYFMEMNTRLQVEHPITEMVTGIDLVKMQIRVASGEKISLKQSDIKIHGTAIECRINSEDPFHNFLPQAGKIKSVHFPLGCPGARVDSAIENGSTIPPFYDSMIAKLIAHGSNRKEALAIMDRMLDEMSLVGVKSNLDFQQRLLHSPAVLKGNTTTDYIEKEFLPYWQAQLAEEKVG</sequence>
<dbReference type="Pfam" id="PF00289">
    <property type="entry name" value="Biotin_carb_N"/>
    <property type="match status" value="1"/>
</dbReference>
<evidence type="ECO:0000256" key="3">
    <source>
        <dbReference type="ARBA" id="ARBA00022741"/>
    </source>
</evidence>
<evidence type="ECO:0000256" key="1">
    <source>
        <dbReference type="ARBA" id="ARBA00013263"/>
    </source>
</evidence>
<proteinExistence type="predicted"/>
<dbReference type="InterPro" id="IPR011761">
    <property type="entry name" value="ATP-grasp"/>
</dbReference>
<dbReference type="SUPFAM" id="SSF56059">
    <property type="entry name" value="Glutathione synthetase ATP-binding domain-like"/>
    <property type="match status" value="1"/>
</dbReference>
<dbReference type="Gene3D" id="3.30.470.20">
    <property type="entry name" value="ATP-grasp fold, B domain"/>
    <property type="match status" value="1"/>
</dbReference>
<dbReference type="Pfam" id="PF02785">
    <property type="entry name" value="Biotin_carb_C"/>
    <property type="match status" value="1"/>
</dbReference>
<dbReference type="RefSeq" id="WP_317767751.1">
    <property type="nucleotide sequence ID" value="NZ_WERV01000001.1"/>
</dbReference>
<comment type="caution">
    <text evidence="11">The sequence shown here is derived from an EMBL/GenBank/DDBJ whole genome shotgun (WGS) entry which is preliminary data.</text>
</comment>
<evidence type="ECO:0000313" key="11">
    <source>
        <dbReference type="EMBL" id="MDV7714327.1"/>
    </source>
</evidence>
<dbReference type="InterPro" id="IPR011764">
    <property type="entry name" value="Biotin_carboxylation_dom"/>
</dbReference>
<evidence type="ECO:0000256" key="7">
    <source>
        <dbReference type="ARBA" id="ARBA00023267"/>
    </source>
</evidence>
<keyword evidence="3 8" id="KW-0547">Nucleotide-binding</keyword>
<organism evidence="11 12">
    <name type="scientific">Oenococcus oeni</name>
    <name type="common">Leuconostoc oenos</name>
    <dbReference type="NCBI Taxonomy" id="1247"/>
    <lineage>
        <taxon>Bacteria</taxon>
        <taxon>Bacillati</taxon>
        <taxon>Bacillota</taxon>
        <taxon>Bacilli</taxon>
        <taxon>Lactobacillales</taxon>
        <taxon>Lactobacillaceae</taxon>
        <taxon>Oenococcus</taxon>
    </lineage>
</organism>
<evidence type="ECO:0000256" key="4">
    <source>
        <dbReference type="ARBA" id="ARBA00022840"/>
    </source>
</evidence>
<keyword evidence="2 11" id="KW-0436">Ligase</keyword>
<evidence type="ECO:0000256" key="8">
    <source>
        <dbReference type="PROSITE-ProRule" id="PRU00409"/>
    </source>
</evidence>
<evidence type="ECO:0000256" key="2">
    <source>
        <dbReference type="ARBA" id="ARBA00022598"/>
    </source>
</evidence>
<dbReference type="SUPFAM" id="SSF51246">
    <property type="entry name" value="Rudiment single hybrid motif"/>
    <property type="match status" value="1"/>
</dbReference>
<evidence type="ECO:0000313" key="12">
    <source>
        <dbReference type="Proteomes" id="UP001281024"/>
    </source>
</evidence>
<dbReference type="InterPro" id="IPR005479">
    <property type="entry name" value="CPAse_ATP-bd"/>
</dbReference>
<keyword evidence="5" id="KW-0460">Magnesium</keyword>
<dbReference type="NCBIfam" id="NF006367">
    <property type="entry name" value="PRK08591.1"/>
    <property type="match status" value="1"/>
</dbReference>
<feature type="domain" description="Biotin carboxylation" evidence="10">
    <location>
        <begin position="1"/>
        <end position="447"/>
    </location>
</feature>
<dbReference type="AlphaFoldDB" id="A0AAJ2P1D8"/>
<dbReference type="InterPro" id="IPR005482">
    <property type="entry name" value="Biotin_COase_C"/>
</dbReference>
<feature type="domain" description="ATP-grasp" evidence="9">
    <location>
        <begin position="120"/>
        <end position="317"/>
    </location>
</feature>
<dbReference type="GO" id="GO:0005524">
    <property type="term" value="F:ATP binding"/>
    <property type="evidence" value="ECO:0007669"/>
    <property type="project" value="UniProtKB-UniRule"/>
</dbReference>
<evidence type="ECO:0000259" key="10">
    <source>
        <dbReference type="PROSITE" id="PS50979"/>
    </source>
</evidence>
<dbReference type="InterPro" id="IPR004549">
    <property type="entry name" value="Acetyl_CoA_COase_biotin_COase"/>
</dbReference>
<dbReference type="EC" id="6.3.4.14" evidence="1"/>
<dbReference type="FunFam" id="3.30.1490.20:FF:000003">
    <property type="entry name" value="acetyl-CoA carboxylase isoform X1"/>
    <property type="match status" value="1"/>
</dbReference>
<dbReference type="SMART" id="SM00878">
    <property type="entry name" value="Biotin_carb_C"/>
    <property type="match status" value="1"/>
</dbReference>
<accession>A0AAJ2P1D8</accession>
<dbReference type="InterPro" id="IPR005481">
    <property type="entry name" value="BC-like_N"/>
</dbReference>
<dbReference type="PROSITE" id="PS00867">
    <property type="entry name" value="CPSASE_2"/>
    <property type="match status" value="1"/>
</dbReference>
<dbReference type="EMBL" id="WERV01000001">
    <property type="protein sequence ID" value="MDV7714327.1"/>
    <property type="molecule type" value="Genomic_DNA"/>
</dbReference>
<dbReference type="GO" id="GO:0004075">
    <property type="term" value="F:biotin carboxylase activity"/>
    <property type="evidence" value="ECO:0007669"/>
    <property type="project" value="UniProtKB-EC"/>
</dbReference>
<dbReference type="FunFam" id="3.40.50.20:FF:000010">
    <property type="entry name" value="Propionyl-CoA carboxylase subunit alpha"/>
    <property type="match status" value="1"/>
</dbReference>
<dbReference type="Pfam" id="PF02786">
    <property type="entry name" value="CPSase_L_D2"/>
    <property type="match status" value="1"/>
</dbReference>
<evidence type="ECO:0000256" key="5">
    <source>
        <dbReference type="ARBA" id="ARBA00022842"/>
    </source>
</evidence>
<dbReference type="NCBIfam" id="TIGR00514">
    <property type="entry name" value="accC"/>
    <property type="match status" value="1"/>
</dbReference>
<dbReference type="PROSITE" id="PS50979">
    <property type="entry name" value="BC"/>
    <property type="match status" value="1"/>
</dbReference>
<dbReference type="PANTHER" id="PTHR18866:SF33">
    <property type="entry name" value="METHYLCROTONOYL-COA CARBOXYLASE SUBUNIT ALPHA, MITOCHONDRIAL-RELATED"/>
    <property type="match status" value="1"/>
</dbReference>
<protein>
    <recommendedName>
        <fullName evidence="1">biotin carboxylase</fullName>
        <ecNumber evidence="1">6.3.4.14</ecNumber>
    </recommendedName>
</protein>
<dbReference type="Proteomes" id="UP001281024">
    <property type="component" value="Unassembled WGS sequence"/>
</dbReference>
<dbReference type="InterPro" id="IPR011054">
    <property type="entry name" value="Rudment_hybrid_motif"/>
</dbReference>
<gene>
    <name evidence="11" type="primary">accC</name>
    <name evidence="11" type="ORF">GA838_00835</name>
</gene>
<keyword evidence="6" id="KW-0464">Manganese</keyword>
<name>A0AAJ2P1D8_OENOE</name>
<dbReference type="PROSITE" id="PS00866">
    <property type="entry name" value="CPSASE_1"/>
    <property type="match status" value="1"/>
</dbReference>
<dbReference type="GO" id="GO:0046872">
    <property type="term" value="F:metal ion binding"/>
    <property type="evidence" value="ECO:0007669"/>
    <property type="project" value="InterPro"/>
</dbReference>
<evidence type="ECO:0000256" key="6">
    <source>
        <dbReference type="ARBA" id="ARBA00023211"/>
    </source>
</evidence>
<keyword evidence="7" id="KW-0092">Biotin</keyword>
<reference evidence="11" key="1">
    <citation type="submission" date="2019-10" db="EMBL/GenBank/DDBJ databases">
        <title>Malate fermentation in French cider.</title>
        <authorList>
            <person name="Cousin F.J."/>
            <person name="Medina Fernandez S."/>
            <person name="Misery B."/>
            <person name="Laplace J.-M."/>
            <person name="Cretenet M."/>
        </authorList>
    </citation>
    <scope>NUCLEOTIDE SEQUENCE</scope>
    <source>
        <strain evidence="11">UCMA15129</strain>
    </source>
</reference>
<evidence type="ECO:0000259" key="9">
    <source>
        <dbReference type="PROSITE" id="PS50975"/>
    </source>
</evidence>
<dbReference type="PROSITE" id="PS50975">
    <property type="entry name" value="ATP_GRASP"/>
    <property type="match status" value="1"/>
</dbReference>
<dbReference type="SUPFAM" id="SSF52440">
    <property type="entry name" value="PreATP-grasp domain"/>
    <property type="match status" value="1"/>
</dbReference>
<dbReference type="InterPro" id="IPR050856">
    <property type="entry name" value="Biotin_carboxylase_complex"/>
</dbReference>
<dbReference type="InterPro" id="IPR016185">
    <property type="entry name" value="PreATP-grasp_dom_sf"/>
</dbReference>